<dbReference type="InterPro" id="IPR007138">
    <property type="entry name" value="ABM_dom"/>
</dbReference>
<proteinExistence type="predicted"/>
<dbReference type="Pfam" id="PF03992">
    <property type="entry name" value="ABM"/>
    <property type="match status" value="1"/>
</dbReference>
<keyword evidence="3" id="KW-1185">Reference proteome</keyword>
<organism evidence="2 3">
    <name type="scientific">Actinokineospora soli</name>
    <dbReference type="NCBI Taxonomy" id="1048753"/>
    <lineage>
        <taxon>Bacteria</taxon>
        <taxon>Bacillati</taxon>
        <taxon>Actinomycetota</taxon>
        <taxon>Actinomycetes</taxon>
        <taxon>Pseudonocardiales</taxon>
        <taxon>Pseudonocardiaceae</taxon>
        <taxon>Actinokineospora</taxon>
    </lineage>
</organism>
<dbReference type="EC" id="1.-.-.-" evidence="2"/>
<gene>
    <name evidence="2" type="ORF">ACFQV2_09015</name>
</gene>
<name>A0ABW2TJX5_9PSEU</name>
<keyword evidence="2" id="KW-0503">Monooxygenase</keyword>
<evidence type="ECO:0000313" key="2">
    <source>
        <dbReference type="EMBL" id="MFC7613699.1"/>
    </source>
</evidence>
<dbReference type="EMBL" id="JBHTEY010000004">
    <property type="protein sequence ID" value="MFC7613699.1"/>
    <property type="molecule type" value="Genomic_DNA"/>
</dbReference>
<feature type="domain" description="ABM" evidence="1">
    <location>
        <begin position="1"/>
        <end position="72"/>
    </location>
</feature>
<accession>A0ABW2TJX5</accession>
<dbReference type="Gene3D" id="3.30.70.100">
    <property type="match status" value="1"/>
</dbReference>
<sequence>MIVAGSLRIAPGRRDEFVAASSPAVVQARATPGCLDFVVAADPVDPDRAVVFERWDSVDALKAFRGAGPGRT</sequence>
<dbReference type="SUPFAM" id="SSF54909">
    <property type="entry name" value="Dimeric alpha+beta barrel"/>
    <property type="match status" value="1"/>
</dbReference>
<comment type="caution">
    <text evidence="2">The sequence shown here is derived from an EMBL/GenBank/DDBJ whole genome shotgun (WGS) entry which is preliminary data.</text>
</comment>
<dbReference type="Proteomes" id="UP001596512">
    <property type="component" value="Unassembled WGS sequence"/>
</dbReference>
<dbReference type="InterPro" id="IPR011008">
    <property type="entry name" value="Dimeric_a/b-barrel"/>
</dbReference>
<evidence type="ECO:0000259" key="1">
    <source>
        <dbReference type="PROSITE" id="PS51725"/>
    </source>
</evidence>
<reference evidence="3" key="1">
    <citation type="journal article" date="2019" name="Int. J. Syst. Evol. Microbiol.">
        <title>The Global Catalogue of Microorganisms (GCM) 10K type strain sequencing project: providing services to taxonomists for standard genome sequencing and annotation.</title>
        <authorList>
            <consortium name="The Broad Institute Genomics Platform"/>
            <consortium name="The Broad Institute Genome Sequencing Center for Infectious Disease"/>
            <person name="Wu L."/>
            <person name="Ma J."/>
        </authorList>
    </citation>
    <scope>NUCLEOTIDE SEQUENCE [LARGE SCALE GENOMIC DNA]</scope>
    <source>
        <strain evidence="3">JCM 17695</strain>
    </source>
</reference>
<keyword evidence="2" id="KW-0560">Oxidoreductase</keyword>
<dbReference type="GO" id="GO:0004497">
    <property type="term" value="F:monooxygenase activity"/>
    <property type="evidence" value="ECO:0007669"/>
    <property type="project" value="UniProtKB-KW"/>
</dbReference>
<protein>
    <submittedName>
        <fullName evidence="2">Quinol monooxygenase</fullName>
        <ecNumber evidence="2">1.-.-.-</ecNumber>
    </submittedName>
</protein>
<evidence type="ECO:0000313" key="3">
    <source>
        <dbReference type="Proteomes" id="UP001596512"/>
    </source>
</evidence>
<dbReference type="PROSITE" id="PS51725">
    <property type="entry name" value="ABM"/>
    <property type="match status" value="1"/>
</dbReference>